<dbReference type="HOGENOM" id="CLU_139816_0_0_11"/>
<reference evidence="3" key="1">
    <citation type="submission" date="2011-12" db="EMBL/GenBank/DDBJ databases">
        <title>Complete genome sequence of Streptomyces cattleya strain DSM 46488.</title>
        <authorList>
            <person name="Ou H.-Y."/>
            <person name="Li P."/>
            <person name="Zhao C."/>
            <person name="O'Hagan D."/>
            <person name="Deng Z."/>
        </authorList>
    </citation>
    <scope>NUCLEOTIDE SEQUENCE [LARGE SCALE GENOMIC DNA]</scope>
    <source>
        <strain evidence="3">ATCC 35852 / DSM 46488 / JCM 4925 / NBRC 14057 / NRRL 8057</strain>
    </source>
</reference>
<name>G8WXN9_STREN</name>
<dbReference type="eggNOG" id="ENOG5033YZ0">
    <property type="taxonomic scope" value="Bacteria"/>
</dbReference>
<feature type="region of interest" description="Disordered" evidence="1">
    <location>
        <begin position="129"/>
        <end position="168"/>
    </location>
</feature>
<dbReference type="AlphaFoldDB" id="G8WXN9"/>
<dbReference type="OrthoDB" id="4296169at2"/>
<dbReference type="PATRIC" id="fig|1003195.29.peg.4491"/>
<keyword evidence="3" id="KW-1185">Reference proteome</keyword>
<protein>
    <submittedName>
        <fullName evidence="2">Uncharacterized protein</fullName>
    </submittedName>
</protein>
<dbReference type="RefSeq" id="WP_014628456.1">
    <property type="nucleotide sequence ID" value="NC_016111.1"/>
</dbReference>
<feature type="region of interest" description="Disordered" evidence="1">
    <location>
        <begin position="1"/>
        <end position="25"/>
    </location>
</feature>
<dbReference type="EMBL" id="CP003219">
    <property type="protein sequence ID" value="AEW96869.1"/>
    <property type="molecule type" value="Genomic_DNA"/>
</dbReference>
<evidence type="ECO:0000313" key="2">
    <source>
        <dbReference type="EMBL" id="AEW96869.1"/>
    </source>
</evidence>
<evidence type="ECO:0000313" key="3">
    <source>
        <dbReference type="Proteomes" id="UP000007842"/>
    </source>
</evidence>
<accession>G8WXN9</accession>
<dbReference type="KEGG" id="scy:SCATT_44980"/>
<evidence type="ECO:0000256" key="1">
    <source>
        <dbReference type="SAM" id="MobiDB-lite"/>
    </source>
</evidence>
<dbReference type="Proteomes" id="UP000007842">
    <property type="component" value="Chromosome"/>
</dbReference>
<sequence length="168" mass="18281">MALRPDDAPPHAVRTPPPSGGQDLHTVTESLVTFKNGVDQILADLEHSDASHTRIRDQIITKAAFGADHFPEAADISAAYDEVHDRLATLSQLLGDQLEAMGITVDMARHGYEDVDADQAQRLMSIQRRTQQYVDRLNRKGVTPADPATTTGHRPPDPVGDAKQASDI</sequence>
<gene>
    <name evidence="2" type="ordered locus">SCATT_44980</name>
</gene>
<dbReference type="STRING" id="1003195.SCATT_44980"/>
<organism evidence="2 3">
    <name type="scientific">Streptantibioticus cattleyicolor (strain ATCC 35852 / DSM 46488 / JCM 4925 / NBRC 14057 / NRRL 8057)</name>
    <name type="common">Streptomyces cattleya</name>
    <dbReference type="NCBI Taxonomy" id="1003195"/>
    <lineage>
        <taxon>Bacteria</taxon>
        <taxon>Bacillati</taxon>
        <taxon>Actinomycetota</taxon>
        <taxon>Actinomycetes</taxon>
        <taxon>Kitasatosporales</taxon>
        <taxon>Streptomycetaceae</taxon>
        <taxon>Streptantibioticus</taxon>
    </lineage>
</organism>
<proteinExistence type="predicted"/>